<dbReference type="InterPro" id="IPR036291">
    <property type="entry name" value="NAD(P)-bd_dom_sf"/>
</dbReference>
<dbReference type="Proteomes" id="UP000001989">
    <property type="component" value="Chromosome"/>
</dbReference>
<gene>
    <name evidence="3" type="ordered locus">Swit_1426</name>
</gene>
<accession>A0A9J9LDG8</accession>
<dbReference type="PRINTS" id="PR00081">
    <property type="entry name" value="GDHRDH"/>
</dbReference>
<dbReference type="Pfam" id="PF13561">
    <property type="entry name" value="adh_short_C2"/>
    <property type="match status" value="1"/>
</dbReference>
<keyword evidence="4" id="KW-1185">Reference proteome</keyword>
<dbReference type="KEGG" id="swi:Swit_1426"/>
<dbReference type="Gene3D" id="3.40.50.720">
    <property type="entry name" value="NAD(P)-binding Rossmann-like Domain"/>
    <property type="match status" value="1"/>
</dbReference>
<dbReference type="FunFam" id="3.40.50.720:FF:000084">
    <property type="entry name" value="Short-chain dehydrogenase reductase"/>
    <property type="match status" value="1"/>
</dbReference>
<dbReference type="PANTHER" id="PTHR43639:SF1">
    <property type="entry name" value="SHORT-CHAIN DEHYDROGENASE_REDUCTASE FAMILY PROTEIN"/>
    <property type="match status" value="1"/>
</dbReference>
<keyword evidence="2" id="KW-0560">Oxidoreductase</keyword>
<dbReference type="GO" id="GO:0016491">
    <property type="term" value="F:oxidoreductase activity"/>
    <property type="evidence" value="ECO:0007669"/>
    <property type="project" value="UniProtKB-KW"/>
</dbReference>
<evidence type="ECO:0000256" key="2">
    <source>
        <dbReference type="ARBA" id="ARBA00023002"/>
    </source>
</evidence>
<proteinExistence type="inferred from homology"/>
<evidence type="ECO:0000313" key="4">
    <source>
        <dbReference type="Proteomes" id="UP000001989"/>
    </source>
</evidence>
<name>A0A9J9LDG8_RHIWR</name>
<dbReference type="PANTHER" id="PTHR43639">
    <property type="entry name" value="OXIDOREDUCTASE, SHORT-CHAIN DEHYDROGENASE/REDUCTASE FAMILY (AFU_ORTHOLOGUE AFUA_5G02870)"/>
    <property type="match status" value="1"/>
</dbReference>
<dbReference type="SUPFAM" id="SSF51735">
    <property type="entry name" value="NAD(P)-binding Rossmann-fold domains"/>
    <property type="match status" value="1"/>
</dbReference>
<dbReference type="EMBL" id="CP000699">
    <property type="protein sequence ID" value="ABQ67790.1"/>
    <property type="molecule type" value="Genomic_DNA"/>
</dbReference>
<evidence type="ECO:0000256" key="1">
    <source>
        <dbReference type="ARBA" id="ARBA00006484"/>
    </source>
</evidence>
<reference evidence="3 4" key="1">
    <citation type="journal article" date="2010" name="J. Bacteriol.">
        <title>Genome sequence of the dioxin-mineralizing bacterium Sphingomonas wittichii RW1.</title>
        <authorList>
            <person name="Miller T.R."/>
            <person name="Delcher A.L."/>
            <person name="Salzberg S.L."/>
            <person name="Saunders E."/>
            <person name="Detter J.C."/>
            <person name="Halden R.U."/>
        </authorList>
    </citation>
    <scope>NUCLEOTIDE SEQUENCE [LARGE SCALE GENOMIC DNA]</scope>
    <source>
        <strain evidence="4">DSM 6014 / CCUG 31198 / JCM 15750 / NBRC 105917 / EY 4224 / RW1</strain>
    </source>
</reference>
<sequence length="254" mass="26287">MTSAGRLAGKVALVTGASRGIGRAIAEAYGREGARVIVNYVADQAAAEAVVDRIKALGSDAVAIQADSADPAALRRLFAQAGTVFDGLDIVVNNAHPGWGEGKPTELSEADIDQQLAVLKGYIIALQEAGRRVRDGGAIICISSGTTRVAVPQHCLYASIKLAIEQMARALSREVAPRGVRSVSLAPGLTRTDRIAGLDVGPVGSAPIMGAPTPFTRPGEPEEVADAAVFLASDEARWVNTTTLYVNGGAVYAQ</sequence>
<protein>
    <submittedName>
        <fullName evidence="3">Short-chain dehydrogenase/reductase SDR</fullName>
    </submittedName>
</protein>
<comment type="similarity">
    <text evidence="1">Belongs to the short-chain dehydrogenases/reductases (SDR) family.</text>
</comment>
<evidence type="ECO:0000313" key="3">
    <source>
        <dbReference type="EMBL" id="ABQ67790.1"/>
    </source>
</evidence>
<dbReference type="AlphaFoldDB" id="A0A9J9LDG8"/>
<dbReference type="InterPro" id="IPR002347">
    <property type="entry name" value="SDR_fam"/>
</dbReference>
<organism evidence="3 4">
    <name type="scientific">Rhizorhabdus wittichii (strain DSM 6014 / CCUG 31198 / JCM 15750 / NBRC 105917 / EY 4224 / RW1)</name>
    <name type="common">Sphingomonas wittichii</name>
    <dbReference type="NCBI Taxonomy" id="392499"/>
    <lineage>
        <taxon>Bacteria</taxon>
        <taxon>Pseudomonadati</taxon>
        <taxon>Pseudomonadota</taxon>
        <taxon>Alphaproteobacteria</taxon>
        <taxon>Sphingomonadales</taxon>
        <taxon>Sphingomonadaceae</taxon>
        <taxon>Rhizorhabdus</taxon>
    </lineage>
</organism>